<dbReference type="InterPro" id="IPR000477">
    <property type="entry name" value="RT_dom"/>
</dbReference>
<dbReference type="PANTHER" id="PTHR37984">
    <property type="entry name" value="PROTEIN CBG26694"/>
    <property type="match status" value="1"/>
</dbReference>
<organism evidence="4 5">
    <name type="scientific">Coilia grayii</name>
    <name type="common">Gray's grenadier anchovy</name>
    <dbReference type="NCBI Taxonomy" id="363190"/>
    <lineage>
        <taxon>Eukaryota</taxon>
        <taxon>Metazoa</taxon>
        <taxon>Chordata</taxon>
        <taxon>Craniata</taxon>
        <taxon>Vertebrata</taxon>
        <taxon>Euteleostomi</taxon>
        <taxon>Actinopterygii</taxon>
        <taxon>Neopterygii</taxon>
        <taxon>Teleostei</taxon>
        <taxon>Clupei</taxon>
        <taxon>Clupeiformes</taxon>
        <taxon>Clupeoidei</taxon>
        <taxon>Engraulidae</taxon>
        <taxon>Coilinae</taxon>
        <taxon>Coilia</taxon>
    </lineage>
</organism>
<evidence type="ECO:0000256" key="1">
    <source>
        <dbReference type="ARBA" id="ARBA00010879"/>
    </source>
</evidence>
<sequence>MQIDTGSKASIVSEEVYWRHLQHLPLRPADTRFSPYLGEPVPMAGMTDVTVQTGNQVRKLSVYVAKGNCPSILGRVWLENLKLNWQTVKMLSPSNRKLDTVLQRHQDVFKKELGLMKDITVKLSLKTDARPKFLKARSVPYAIRSKVDAELDALVTSGMLEPVAISEWATPIVPVSKRNGDIRICGDFKVTLNPVLAPEQYPLPHIDDLFAGLSHGQKFSKIDLNQAYLQMAVEEESREPLTITTQKGLIRYCRLPFGITSAPAHFQRAMDQILNGLPGIQCYLDDILCTGATDEEHLCNLDAVLQRRIMALGQM</sequence>
<dbReference type="Proteomes" id="UP001591681">
    <property type="component" value="Unassembled WGS sequence"/>
</dbReference>
<dbReference type="EC" id="3.1.26.4" evidence="2"/>
<evidence type="ECO:0000256" key="2">
    <source>
        <dbReference type="ARBA" id="ARBA00012180"/>
    </source>
</evidence>
<proteinExistence type="inferred from homology"/>
<dbReference type="Gene3D" id="3.10.10.10">
    <property type="entry name" value="HIV Type 1 Reverse Transcriptase, subunit A, domain 1"/>
    <property type="match status" value="1"/>
</dbReference>
<dbReference type="PANTHER" id="PTHR37984:SF13">
    <property type="entry name" value="RIBONUCLEASE H"/>
    <property type="match status" value="1"/>
</dbReference>
<accession>A0ABD1KT07</accession>
<protein>
    <recommendedName>
        <fullName evidence="2">ribonuclease H</fullName>
        <ecNumber evidence="2">3.1.26.4</ecNumber>
    </recommendedName>
</protein>
<gene>
    <name evidence="4" type="ORF">ACEWY4_001309</name>
</gene>
<keyword evidence="5" id="KW-1185">Reference proteome</keyword>
<evidence type="ECO:0000259" key="3">
    <source>
        <dbReference type="Pfam" id="PF00078"/>
    </source>
</evidence>
<dbReference type="CDD" id="cd01647">
    <property type="entry name" value="RT_LTR"/>
    <property type="match status" value="1"/>
</dbReference>
<dbReference type="GO" id="GO:0004523">
    <property type="term" value="F:RNA-DNA hybrid ribonuclease activity"/>
    <property type="evidence" value="ECO:0007669"/>
    <property type="project" value="UniProtKB-EC"/>
</dbReference>
<reference evidence="4 5" key="1">
    <citation type="submission" date="2024-09" db="EMBL/GenBank/DDBJ databases">
        <title>A chromosome-level genome assembly of Gray's grenadier anchovy, Coilia grayii.</title>
        <authorList>
            <person name="Fu Z."/>
        </authorList>
    </citation>
    <scope>NUCLEOTIDE SEQUENCE [LARGE SCALE GENOMIC DNA]</scope>
    <source>
        <strain evidence="4">G4</strain>
        <tissue evidence="4">Muscle</tissue>
    </source>
</reference>
<dbReference type="EMBL" id="JBHFQA010000002">
    <property type="protein sequence ID" value="KAL2102141.1"/>
    <property type="molecule type" value="Genomic_DNA"/>
</dbReference>
<dbReference type="InterPro" id="IPR043128">
    <property type="entry name" value="Rev_trsase/Diguanyl_cyclase"/>
</dbReference>
<dbReference type="InterPro" id="IPR043502">
    <property type="entry name" value="DNA/RNA_pol_sf"/>
</dbReference>
<evidence type="ECO:0000313" key="5">
    <source>
        <dbReference type="Proteomes" id="UP001591681"/>
    </source>
</evidence>
<comment type="caution">
    <text evidence="4">The sequence shown here is derived from an EMBL/GenBank/DDBJ whole genome shotgun (WGS) entry which is preliminary data.</text>
</comment>
<dbReference type="Gene3D" id="2.40.70.10">
    <property type="entry name" value="Acid Proteases"/>
    <property type="match status" value="1"/>
</dbReference>
<feature type="domain" description="Reverse transcriptase" evidence="3">
    <location>
        <begin position="187"/>
        <end position="307"/>
    </location>
</feature>
<dbReference type="Pfam" id="PF00078">
    <property type="entry name" value="RVT_1"/>
    <property type="match status" value="1"/>
</dbReference>
<dbReference type="SUPFAM" id="SSF56672">
    <property type="entry name" value="DNA/RNA polymerases"/>
    <property type="match status" value="1"/>
</dbReference>
<dbReference type="InterPro" id="IPR021109">
    <property type="entry name" value="Peptidase_aspartic_dom_sf"/>
</dbReference>
<evidence type="ECO:0000313" key="4">
    <source>
        <dbReference type="EMBL" id="KAL2102141.1"/>
    </source>
</evidence>
<name>A0ABD1KT07_9TELE</name>
<comment type="similarity">
    <text evidence="1">Belongs to the beta type-B retroviral polymerase family. HERV class-II K(HML-2) pol subfamily.</text>
</comment>
<dbReference type="Gene3D" id="3.30.70.270">
    <property type="match status" value="1"/>
</dbReference>
<dbReference type="InterPro" id="IPR050951">
    <property type="entry name" value="Retrovirus_Pol_polyprotein"/>
</dbReference>
<dbReference type="AlphaFoldDB" id="A0ABD1KT07"/>